<evidence type="ECO:0000313" key="7">
    <source>
        <dbReference type="EMBL" id="RDD62497.1"/>
    </source>
</evidence>
<evidence type="ECO:0000256" key="3">
    <source>
        <dbReference type="ARBA" id="ARBA00022989"/>
    </source>
</evidence>
<keyword evidence="4 6" id="KW-0472">Membrane</keyword>
<sequence>MSELPINFVDLVVLAVLLISAALAFFRGFVHEVLAIGAWLGAGLVTLYGFPHLQPYVRDIIAIDLLADIVAGVVLFLIALVVLAILTRLVAAKVQNSSLGALDRSLGLLFGLARGAVILAALWLVLAWALPQPEERPDYIQNAKSRRIVEAGANVLAGLLPESLRADGAAAVDTVKSEAERAKKMKDAYDTLSRPAPKADAPDTQKGYNDETRQGLDRLIESQTSESGRESE</sequence>
<evidence type="ECO:0000256" key="6">
    <source>
        <dbReference type="SAM" id="Phobius"/>
    </source>
</evidence>
<dbReference type="AlphaFoldDB" id="A0A369TEC1"/>
<gene>
    <name evidence="7" type="ORF">DRB17_07585</name>
</gene>
<feature type="region of interest" description="Disordered" evidence="5">
    <location>
        <begin position="183"/>
        <end position="232"/>
    </location>
</feature>
<comment type="caution">
    <text evidence="7">The sequence shown here is derived from an EMBL/GenBank/DDBJ whole genome shotgun (WGS) entry which is preliminary data.</text>
</comment>
<dbReference type="GO" id="GO:0009403">
    <property type="term" value="P:toxin biosynthetic process"/>
    <property type="evidence" value="ECO:0007669"/>
    <property type="project" value="InterPro"/>
</dbReference>
<evidence type="ECO:0000256" key="2">
    <source>
        <dbReference type="ARBA" id="ARBA00022692"/>
    </source>
</evidence>
<dbReference type="Pfam" id="PF02674">
    <property type="entry name" value="Colicin_V"/>
    <property type="match status" value="1"/>
</dbReference>
<dbReference type="EMBL" id="QPMH01000005">
    <property type="protein sequence ID" value="RDD62497.1"/>
    <property type="molecule type" value="Genomic_DNA"/>
</dbReference>
<keyword evidence="2 6" id="KW-0812">Transmembrane</keyword>
<name>A0A369TEC1_9PROT</name>
<dbReference type="GO" id="GO:0016020">
    <property type="term" value="C:membrane"/>
    <property type="evidence" value="ECO:0007669"/>
    <property type="project" value="UniProtKB-SubCell"/>
</dbReference>
<feature type="transmembrane region" description="Helical" evidence="6">
    <location>
        <begin position="106"/>
        <end position="130"/>
    </location>
</feature>
<organism evidence="7 8">
    <name type="scientific">Ferruginivarius sediminum</name>
    <dbReference type="NCBI Taxonomy" id="2661937"/>
    <lineage>
        <taxon>Bacteria</taxon>
        <taxon>Pseudomonadati</taxon>
        <taxon>Pseudomonadota</taxon>
        <taxon>Alphaproteobacteria</taxon>
        <taxon>Rhodospirillales</taxon>
        <taxon>Rhodospirillaceae</taxon>
        <taxon>Ferruginivarius</taxon>
    </lineage>
</organism>
<keyword evidence="8" id="KW-1185">Reference proteome</keyword>
<proteinExistence type="predicted"/>
<keyword evidence="3 6" id="KW-1133">Transmembrane helix</keyword>
<protein>
    <submittedName>
        <fullName evidence="7">CvpA family protein</fullName>
    </submittedName>
</protein>
<dbReference type="InterPro" id="IPR052719">
    <property type="entry name" value="CvpA-like"/>
</dbReference>
<feature type="transmembrane region" description="Helical" evidence="6">
    <location>
        <begin position="65"/>
        <end position="86"/>
    </location>
</feature>
<reference evidence="7 8" key="1">
    <citation type="submission" date="2018-07" db="EMBL/GenBank/DDBJ databases">
        <title>Venubactetium sediminum gen. nov., sp. nov., isolated from a marine solar saltern.</title>
        <authorList>
            <person name="Wang S."/>
        </authorList>
    </citation>
    <scope>NUCLEOTIDE SEQUENCE [LARGE SCALE GENOMIC DNA]</scope>
    <source>
        <strain evidence="7 8">WD2A32</strain>
    </source>
</reference>
<feature type="transmembrane region" description="Helical" evidence="6">
    <location>
        <begin position="6"/>
        <end position="26"/>
    </location>
</feature>
<feature type="compositionally biased region" description="Basic and acidic residues" evidence="5">
    <location>
        <begin position="200"/>
        <end position="220"/>
    </location>
</feature>
<accession>A0A369TEC1</accession>
<evidence type="ECO:0000256" key="5">
    <source>
        <dbReference type="SAM" id="MobiDB-lite"/>
    </source>
</evidence>
<evidence type="ECO:0000256" key="4">
    <source>
        <dbReference type="ARBA" id="ARBA00023136"/>
    </source>
</evidence>
<evidence type="ECO:0000313" key="8">
    <source>
        <dbReference type="Proteomes" id="UP000253941"/>
    </source>
</evidence>
<dbReference type="PANTHER" id="PTHR36926:SF1">
    <property type="entry name" value="COLICIN V PRODUCTION PROTEIN"/>
    <property type="match status" value="1"/>
</dbReference>
<dbReference type="RefSeq" id="WP_114581593.1">
    <property type="nucleotide sequence ID" value="NZ_QPMH01000005.1"/>
</dbReference>
<feature type="transmembrane region" description="Helical" evidence="6">
    <location>
        <begin position="33"/>
        <end position="53"/>
    </location>
</feature>
<dbReference type="Proteomes" id="UP000253941">
    <property type="component" value="Unassembled WGS sequence"/>
</dbReference>
<dbReference type="InterPro" id="IPR003825">
    <property type="entry name" value="Colicin-V_CvpA"/>
</dbReference>
<evidence type="ECO:0000256" key="1">
    <source>
        <dbReference type="ARBA" id="ARBA00004141"/>
    </source>
</evidence>
<dbReference type="PANTHER" id="PTHR36926">
    <property type="entry name" value="COLICIN V PRODUCTION PROTEIN"/>
    <property type="match status" value="1"/>
</dbReference>
<comment type="subcellular location">
    <subcellularLocation>
        <location evidence="1">Membrane</location>
        <topology evidence="1">Multi-pass membrane protein</topology>
    </subcellularLocation>
</comment>